<sequence>MYLLDGSFISGILPYADYDNVMKHPLWGSNLLLTNEEAVVNGHKDYIKAGAEFLTTNTYQASIEGFRKYLDLNFDQSFELIKKSVTICRRAIMEESSGRTVRIMGSVGPYGASLCDGSEYTGSYIDTIDVKELYDWHKPRIQALVEAGVDVVLFETIPSVDEADILLNILSEFPNQKACLSFSCKDSQHLSHGETFASAVEKFWSNDSRKQLIAIGMNCLDATLITPLLMSVKTENVDFITYPNGGGVWDAVKKCWDNTQKYQISVDDLNLWSKKGLKIVGGCCNTDATEILRFRNLIDKLSS</sequence>
<evidence type="ECO:0000256" key="6">
    <source>
        <dbReference type="PROSITE-ProRule" id="PRU00333"/>
    </source>
</evidence>
<dbReference type="GO" id="GO:0033528">
    <property type="term" value="P:S-methylmethionine cycle"/>
    <property type="evidence" value="ECO:0007669"/>
    <property type="project" value="TreeGrafter"/>
</dbReference>
<proteinExistence type="predicted"/>
<evidence type="ECO:0000259" key="7">
    <source>
        <dbReference type="PROSITE" id="PS50970"/>
    </source>
</evidence>
<keyword evidence="4 6" id="KW-0862">Zinc</keyword>
<accession>A0A2S2NVK4</accession>
<dbReference type="EMBL" id="GGMR01008147">
    <property type="protein sequence ID" value="MBY20766.1"/>
    <property type="molecule type" value="Transcribed_RNA"/>
</dbReference>
<dbReference type="GO" id="GO:0046872">
    <property type="term" value="F:metal ion binding"/>
    <property type="evidence" value="ECO:0007669"/>
    <property type="project" value="UniProtKB-KW"/>
</dbReference>
<reference evidence="8" key="1">
    <citation type="submission" date="2018-04" db="EMBL/GenBank/DDBJ databases">
        <title>Transcriptome of Schizaphis graminum biotype I.</title>
        <authorList>
            <person name="Scully E.D."/>
            <person name="Geib S.M."/>
            <person name="Palmer N.A."/>
            <person name="Koch K."/>
            <person name="Bradshaw J."/>
            <person name="Heng-Moss T."/>
            <person name="Sarath G."/>
        </authorList>
    </citation>
    <scope>NUCLEOTIDE SEQUENCE</scope>
</reference>
<feature type="domain" description="Hcy-binding" evidence="7">
    <location>
        <begin position="1"/>
        <end position="298"/>
    </location>
</feature>
<evidence type="ECO:0000256" key="3">
    <source>
        <dbReference type="ARBA" id="ARBA00022723"/>
    </source>
</evidence>
<evidence type="ECO:0000256" key="4">
    <source>
        <dbReference type="ARBA" id="ARBA00022833"/>
    </source>
</evidence>
<dbReference type="GO" id="GO:0009086">
    <property type="term" value="P:methionine biosynthetic process"/>
    <property type="evidence" value="ECO:0007669"/>
    <property type="project" value="TreeGrafter"/>
</dbReference>
<keyword evidence="3 6" id="KW-0479">Metal-binding</keyword>
<evidence type="ECO:0000256" key="5">
    <source>
        <dbReference type="ARBA" id="ARBA00034478"/>
    </source>
</evidence>
<evidence type="ECO:0000256" key="1">
    <source>
        <dbReference type="ARBA" id="ARBA00022603"/>
    </source>
</evidence>
<gene>
    <name evidence="8" type="primary">mmuM_1</name>
    <name evidence="8" type="ORF">g.84110</name>
</gene>
<dbReference type="AlphaFoldDB" id="A0A2S2NVK4"/>
<dbReference type="GO" id="GO:0032259">
    <property type="term" value="P:methylation"/>
    <property type="evidence" value="ECO:0007669"/>
    <property type="project" value="UniProtKB-KW"/>
</dbReference>
<keyword evidence="1 6" id="KW-0489">Methyltransferase</keyword>
<comment type="pathway">
    <text evidence="5">Amino-acid biosynthesis; L-methionine biosynthesis via de novo pathway.</text>
</comment>
<dbReference type="InterPro" id="IPR051486">
    <property type="entry name" value="Hcy_S-methyltransferase"/>
</dbReference>
<dbReference type="InterPro" id="IPR003726">
    <property type="entry name" value="HCY_dom"/>
</dbReference>
<evidence type="ECO:0000313" key="8">
    <source>
        <dbReference type="EMBL" id="MBY20766.1"/>
    </source>
</evidence>
<dbReference type="GO" id="GO:0008898">
    <property type="term" value="F:S-adenosylmethionine-homocysteine S-methyltransferase activity"/>
    <property type="evidence" value="ECO:0007669"/>
    <property type="project" value="TreeGrafter"/>
</dbReference>
<feature type="binding site" evidence="6">
    <location>
        <position position="284"/>
    </location>
    <ligand>
        <name>Zn(2+)</name>
        <dbReference type="ChEBI" id="CHEBI:29105"/>
    </ligand>
</feature>
<organism evidence="8">
    <name type="scientific">Schizaphis graminum</name>
    <name type="common">Green bug aphid</name>
    <dbReference type="NCBI Taxonomy" id="13262"/>
    <lineage>
        <taxon>Eukaryota</taxon>
        <taxon>Metazoa</taxon>
        <taxon>Ecdysozoa</taxon>
        <taxon>Arthropoda</taxon>
        <taxon>Hexapoda</taxon>
        <taxon>Insecta</taxon>
        <taxon>Pterygota</taxon>
        <taxon>Neoptera</taxon>
        <taxon>Paraneoptera</taxon>
        <taxon>Hemiptera</taxon>
        <taxon>Sternorrhyncha</taxon>
        <taxon>Aphidomorpha</taxon>
        <taxon>Aphidoidea</taxon>
        <taxon>Aphididae</taxon>
        <taxon>Aphidini</taxon>
        <taxon>Schizaphis</taxon>
    </lineage>
</organism>
<name>A0A2S2NVK4_SCHGA</name>
<dbReference type="PROSITE" id="PS50970">
    <property type="entry name" value="HCY"/>
    <property type="match status" value="1"/>
</dbReference>
<dbReference type="SUPFAM" id="SSF82282">
    <property type="entry name" value="Homocysteine S-methyltransferase"/>
    <property type="match status" value="1"/>
</dbReference>
<feature type="binding site" evidence="6">
    <location>
        <position position="219"/>
    </location>
    <ligand>
        <name>Zn(2+)</name>
        <dbReference type="ChEBI" id="CHEBI:29105"/>
    </ligand>
</feature>
<dbReference type="Gene3D" id="3.20.20.330">
    <property type="entry name" value="Homocysteine-binding-like domain"/>
    <property type="match status" value="1"/>
</dbReference>
<feature type="binding site" evidence="6">
    <location>
        <position position="283"/>
    </location>
    <ligand>
        <name>Zn(2+)</name>
        <dbReference type="ChEBI" id="CHEBI:29105"/>
    </ligand>
</feature>
<evidence type="ECO:0000256" key="2">
    <source>
        <dbReference type="ARBA" id="ARBA00022679"/>
    </source>
</evidence>
<dbReference type="InterPro" id="IPR036589">
    <property type="entry name" value="HCY_dom_sf"/>
</dbReference>
<protein>
    <submittedName>
        <fullName evidence="8">Homocysteine S-methyltransferase</fullName>
    </submittedName>
</protein>
<dbReference type="Pfam" id="PF02574">
    <property type="entry name" value="S-methyl_trans"/>
    <property type="match status" value="1"/>
</dbReference>
<comment type="cofactor">
    <cofactor evidence="6">
        <name>Zn(2+)</name>
        <dbReference type="ChEBI" id="CHEBI:29105"/>
    </cofactor>
</comment>
<dbReference type="PANTHER" id="PTHR46015:SF1">
    <property type="entry name" value="HOMOCYSTEINE S-METHYLTRANSFERASE-LIKE ISOFORM 1"/>
    <property type="match status" value="1"/>
</dbReference>
<dbReference type="PANTHER" id="PTHR46015">
    <property type="entry name" value="ZGC:172121"/>
    <property type="match status" value="1"/>
</dbReference>
<keyword evidence="2 6" id="KW-0808">Transferase</keyword>
<dbReference type="NCBIfam" id="NF007020">
    <property type="entry name" value="PRK09485.1"/>
    <property type="match status" value="1"/>
</dbReference>